<feature type="domain" description="MucB/RseB N-terminal" evidence="5">
    <location>
        <begin position="68"/>
        <end position="243"/>
    </location>
</feature>
<dbReference type="Pfam" id="PF17188">
    <property type="entry name" value="MucB_RseB_C"/>
    <property type="match status" value="1"/>
</dbReference>
<evidence type="ECO:0000256" key="3">
    <source>
        <dbReference type="ARBA" id="ARBA00022729"/>
    </source>
</evidence>
<dbReference type="AlphaFoldDB" id="A0A1G6VMV4"/>
<evidence type="ECO:0000259" key="5">
    <source>
        <dbReference type="Pfam" id="PF03888"/>
    </source>
</evidence>
<evidence type="ECO:0000313" key="8">
    <source>
        <dbReference type="Proteomes" id="UP000198781"/>
    </source>
</evidence>
<name>A0A1G6VMV4_9BURK</name>
<dbReference type="PANTHER" id="PTHR38782:SF1">
    <property type="entry name" value="SIGMA-E FACTOR REGULATORY PROTEIN RSEB"/>
    <property type="match status" value="1"/>
</dbReference>
<gene>
    <name evidence="7" type="ORF">SAMN05192589_10770</name>
</gene>
<dbReference type="STRING" id="187868.SAMN05192589_10770"/>
<feature type="domain" description="MucB/RseB C-terminal" evidence="6">
    <location>
        <begin position="262"/>
        <end position="364"/>
    </location>
</feature>
<dbReference type="GO" id="GO:0045152">
    <property type="term" value="F:antisigma factor binding"/>
    <property type="evidence" value="ECO:0007669"/>
    <property type="project" value="TreeGrafter"/>
</dbReference>
<dbReference type="InterPro" id="IPR033436">
    <property type="entry name" value="MucB/RseB_C"/>
</dbReference>
<dbReference type="InterPro" id="IPR005588">
    <property type="entry name" value="MucB_RseB"/>
</dbReference>
<dbReference type="PIRSF" id="PIRSF005427">
    <property type="entry name" value="RseB"/>
    <property type="match status" value="1"/>
</dbReference>
<dbReference type="InterPro" id="IPR038484">
    <property type="entry name" value="MucB/RseB_C_sf"/>
</dbReference>
<dbReference type="Pfam" id="PF03888">
    <property type="entry name" value="MucB_RseB"/>
    <property type="match status" value="1"/>
</dbReference>
<organism evidence="7 8">
    <name type="scientific">Paracidovorax valerianellae</name>
    <dbReference type="NCBI Taxonomy" id="187868"/>
    <lineage>
        <taxon>Bacteria</taxon>
        <taxon>Pseudomonadati</taxon>
        <taxon>Pseudomonadota</taxon>
        <taxon>Betaproteobacteria</taxon>
        <taxon>Burkholderiales</taxon>
        <taxon>Comamonadaceae</taxon>
        <taxon>Paracidovorax</taxon>
    </lineage>
</organism>
<dbReference type="Gene3D" id="2.50.20.10">
    <property type="entry name" value="Lipoprotein localisation LolA/LolB/LppX"/>
    <property type="match status" value="1"/>
</dbReference>
<keyword evidence="8" id="KW-1185">Reference proteome</keyword>
<dbReference type="PANTHER" id="PTHR38782">
    <property type="match status" value="1"/>
</dbReference>
<reference evidence="7 8" key="1">
    <citation type="submission" date="2016-10" db="EMBL/GenBank/DDBJ databases">
        <authorList>
            <person name="de Groot N.N."/>
        </authorList>
    </citation>
    <scope>NUCLEOTIDE SEQUENCE [LARGE SCALE GENOMIC DNA]</scope>
    <source>
        <strain evidence="7 8">DSM 16619</strain>
    </source>
</reference>
<evidence type="ECO:0000256" key="4">
    <source>
        <dbReference type="ARBA" id="ARBA00022764"/>
    </source>
</evidence>
<dbReference type="GO" id="GO:0032885">
    <property type="term" value="P:regulation of polysaccharide biosynthetic process"/>
    <property type="evidence" value="ECO:0007669"/>
    <property type="project" value="TreeGrafter"/>
</dbReference>
<protein>
    <submittedName>
        <fullName evidence="7">Sigma E regulatory protein, MucB/RseB</fullName>
    </submittedName>
</protein>
<accession>A0A1G6VMV4</accession>
<dbReference type="Proteomes" id="UP000198781">
    <property type="component" value="Unassembled WGS sequence"/>
</dbReference>
<comment type="similarity">
    <text evidence="2">Belongs to the RseB family.</text>
</comment>
<dbReference type="CDD" id="cd16327">
    <property type="entry name" value="RseB"/>
    <property type="match status" value="1"/>
</dbReference>
<dbReference type="Gene3D" id="3.30.200.100">
    <property type="entry name" value="MucB/RseB, C-terminal domain"/>
    <property type="match status" value="1"/>
</dbReference>
<comment type="subcellular location">
    <subcellularLocation>
        <location evidence="1">Periplasm</location>
    </subcellularLocation>
</comment>
<proteinExistence type="inferred from homology"/>
<evidence type="ECO:0000259" key="6">
    <source>
        <dbReference type="Pfam" id="PF17188"/>
    </source>
</evidence>
<keyword evidence="3" id="KW-0732">Signal</keyword>
<evidence type="ECO:0000313" key="7">
    <source>
        <dbReference type="EMBL" id="SDD54205.1"/>
    </source>
</evidence>
<evidence type="ECO:0000256" key="1">
    <source>
        <dbReference type="ARBA" id="ARBA00004418"/>
    </source>
</evidence>
<dbReference type="GO" id="GO:0030288">
    <property type="term" value="C:outer membrane-bounded periplasmic space"/>
    <property type="evidence" value="ECO:0007669"/>
    <property type="project" value="TreeGrafter"/>
</dbReference>
<dbReference type="EMBL" id="FMZC01000007">
    <property type="protein sequence ID" value="SDD54205.1"/>
    <property type="molecule type" value="Genomic_DNA"/>
</dbReference>
<sequence length="368" mass="40115">MGQEGLAHACSPMKIAHAHKGLLKRVASLRHALVWGLMLAGMGQALAGPSAETGIAPAVAPGESRSISGWLERIHRASREHSYNGTFVVLSASGAMVSSRIWHAADGKDQIERIEALNGSLRVVYRREGLVRTFLPQARVVREDRRDMPSLFPRLPETADRGLDAHYTVQALGRERVAGHESEVAWLRPRDALRFGYRMWVAEASGLILKLQTLDSRGRVLEQAAFSQLELDNPVPFARLAAMMDDAGDFRLVKVAMRKTTAKAEGWRLRAPVGGFTPGDCYKQEEALAAPSQAGLPLHCLLSDGLATVSLFLERYDASRHPAGPSAGSMGATQTLALRVSGNMWLTAVGEVPQETLRLVAEQLEYAR</sequence>
<dbReference type="InterPro" id="IPR033434">
    <property type="entry name" value="MucB/RseB_N"/>
</dbReference>
<keyword evidence="4" id="KW-0574">Periplasm</keyword>
<evidence type="ECO:0000256" key="2">
    <source>
        <dbReference type="ARBA" id="ARBA00008150"/>
    </source>
</evidence>